<comment type="caution">
    <text evidence="2">The sequence shown here is derived from an EMBL/GenBank/DDBJ whole genome shotgun (WGS) entry which is preliminary data.</text>
</comment>
<protein>
    <recommendedName>
        <fullName evidence="4">Lipoprotein</fullName>
    </recommendedName>
</protein>
<keyword evidence="1" id="KW-0732">Signal</keyword>
<proteinExistence type="predicted"/>
<dbReference type="PROSITE" id="PS51257">
    <property type="entry name" value="PROKAR_LIPOPROTEIN"/>
    <property type="match status" value="1"/>
</dbReference>
<dbReference type="AlphaFoldDB" id="A0A7X0DPK2"/>
<feature type="signal peptide" evidence="1">
    <location>
        <begin position="1"/>
        <end position="23"/>
    </location>
</feature>
<name>A0A7X0DPK2_NOVIT</name>
<dbReference type="EMBL" id="JACIIX010000010">
    <property type="protein sequence ID" value="MBB6211352.1"/>
    <property type="molecule type" value="Genomic_DNA"/>
</dbReference>
<accession>A0A7X0DPK2</accession>
<gene>
    <name evidence="2" type="ORF">FHS48_002789</name>
</gene>
<evidence type="ECO:0008006" key="4">
    <source>
        <dbReference type="Google" id="ProtNLM"/>
    </source>
</evidence>
<evidence type="ECO:0000256" key="1">
    <source>
        <dbReference type="SAM" id="SignalP"/>
    </source>
</evidence>
<reference evidence="2 3" key="1">
    <citation type="submission" date="2020-08" db="EMBL/GenBank/DDBJ databases">
        <title>Genomic Encyclopedia of Type Strains, Phase IV (KMG-IV): sequencing the most valuable type-strain genomes for metagenomic binning, comparative biology and taxonomic classification.</title>
        <authorList>
            <person name="Goeker M."/>
        </authorList>
    </citation>
    <scope>NUCLEOTIDE SEQUENCE [LARGE SCALE GENOMIC DNA]</scope>
    <source>
        <strain evidence="2 3">DSM 11590</strain>
    </source>
</reference>
<evidence type="ECO:0000313" key="2">
    <source>
        <dbReference type="EMBL" id="MBB6211352.1"/>
    </source>
</evidence>
<organism evidence="2 3">
    <name type="scientific">Novispirillum itersonii</name>
    <name type="common">Aquaspirillum itersonii</name>
    <dbReference type="NCBI Taxonomy" id="189"/>
    <lineage>
        <taxon>Bacteria</taxon>
        <taxon>Pseudomonadati</taxon>
        <taxon>Pseudomonadota</taxon>
        <taxon>Alphaproteobacteria</taxon>
        <taxon>Rhodospirillales</taxon>
        <taxon>Novispirillaceae</taxon>
        <taxon>Novispirillum</taxon>
    </lineage>
</organism>
<dbReference type="Proteomes" id="UP000544872">
    <property type="component" value="Unassembled WGS sequence"/>
</dbReference>
<evidence type="ECO:0000313" key="3">
    <source>
        <dbReference type="Proteomes" id="UP000544872"/>
    </source>
</evidence>
<keyword evidence="3" id="KW-1185">Reference proteome</keyword>
<sequence>MKTRSVPALCLMMMLTLLGGCTAAEIESGAAASFRNWCHTAPNCTSHDQS</sequence>
<feature type="chain" id="PRO_5031519188" description="Lipoprotein" evidence="1">
    <location>
        <begin position="24"/>
        <end position="50"/>
    </location>
</feature>